<sequence length="57" mass="6243">MSTPKEQPAAQDERERTPDDRKPGTNAVEHEPDPSAEPIADGEHKFVPRSPYSAGNT</sequence>
<comment type="caution">
    <text evidence="2">The sequence shown here is derived from an EMBL/GenBank/DDBJ whole genome shotgun (WGS) entry which is preliminary data.</text>
</comment>
<evidence type="ECO:0000313" key="2">
    <source>
        <dbReference type="EMBL" id="MBG9387802.1"/>
    </source>
</evidence>
<feature type="compositionally biased region" description="Basic and acidic residues" evidence="1">
    <location>
        <begin position="11"/>
        <end position="33"/>
    </location>
</feature>
<keyword evidence="3" id="KW-1185">Reference proteome</keyword>
<accession>A0A931H3D6</accession>
<evidence type="ECO:0000313" key="3">
    <source>
        <dbReference type="Proteomes" id="UP000651050"/>
    </source>
</evidence>
<dbReference type="AlphaFoldDB" id="A0A931H3D6"/>
<name>A0A931H3D6_9BURK</name>
<gene>
    <name evidence="2" type="ORF">I5803_07215</name>
</gene>
<organism evidence="2 3">
    <name type="scientific">Caenimonas aquaedulcis</name>
    <dbReference type="NCBI Taxonomy" id="2793270"/>
    <lineage>
        <taxon>Bacteria</taxon>
        <taxon>Pseudomonadati</taxon>
        <taxon>Pseudomonadota</taxon>
        <taxon>Betaproteobacteria</taxon>
        <taxon>Burkholderiales</taxon>
        <taxon>Comamonadaceae</taxon>
        <taxon>Caenimonas</taxon>
    </lineage>
</organism>
<proteinExistence type="predicted"/>
<evidence type="ECO:0000256" key="1">
    <source>
        <dbReference type="SAM" id="MobiDB-lite"/>
    </source>
</evidence>
<feature type="region of interest" description="Disordered" evidence="1">
    <location>
        <begin position="1"/>
        <end position="57"/>
    </location>
</feature>
<dbReference type="RefSeq" id="WP_196985697.1">
    <property type="nucleotide sequence ID" value="NZ_JADWYS010000001.1"/>
</dbReference>
<protein>
    <submittedName>
        <fullName evidence="2">Uncharacterized protein</fullName>
    </submittedName>
</protein>
<dbReference type="Proteomes" id="UP000651050">
    <property type="component" value="Unassembled WGS sequence"/>
</dbReference>
<dbReference type="EMBL" id="JADWYS010000001">
    <property type="protein sequence ID" value="MBG9387802.1"/>
    <property type="molecule type" value="Genomic_DNA"/>
</dbReference>
<reference evidence="2" key="1">
    <citation type="submission" date="2020-11" db="EMBL/GenBank/DDBJ databases">
        <title>Bacterial whole genome sequence for Caenimonas sp. DR4.4.</title>
        <authorList>
            <person name="Le V."/>
            <person name="Ko S.-R."/>
            <person name="Ahn C.-Y."/>
            <person name="Oh H.-M."/>
        </authorList>
    </citation>
    <scope>NUCLEOTIDE SEQUENCE</scope>
    <source>
        <strain evidence="2">DR4.4</strain>
    </source>
</reference>